<keyword evidence="7 10" id="KW-0175">Coiled coil</keyword>
<keyword evidence="6" id="KW-0995">Kinetochore</keyword>
<dbReference type="GO" id="GO:0000070">
    <property type="term" value="P:mitotic sister chromatid segregation"/>
    <property type="evidence" value="ECO:0007669"/>
    <property type="project" value="TreeGrafter"/>
</dbReference>
<organism evidence="11 12">
    <name type="scientific">Calocera viscosa (strain TUFC12733)</name>
    <dbReference type="NCBI Taxonomy" id="1330018"/>
    <lineage>
        <taxon>Eukaryota</taxon>
        <taxon>Fungi</taxon>
        <taxon>Dikarya</taxon>
        <taxon>Basidiomycota</taxon>
        <taxon>Agaricomycotina</taxon>
        <taxon>Dacrymycetes</taxon>
        <taxon>Dacrymycetales</taxon>
        <taxon>Dacrymycetaceae</taxon>
        <taxon>Calocera</taxon>
    </lineage>
</organism>
<comment type="similarity">
    <text evidence="2">Belongs to the mis12 family.</text>
</comment>
<evidence type="ECO:0000256" key="1">
    <source>
        <dbReference type="ARBA" id="ARBA00004629"/>
    </source>
</evidence>
<evidence type="ECO:0000256" key="6">
    <source>
        <dbReference type="ARBA" id="ARBA00022838"/>
    </source>
</evidence>
<evidence type="ECO:0000256" key="8">
    <source>
        <dbReference type="ARBA" id="ARBA00023306"/>
    </source>
</evidence>
<evidence type="ECO:0000256" key="4">
    <source>
        <dbReference type="ARBA" id="ARBA00022618"/>
    </source>
</evidence>
<dbReference type="AlphaFoldDB" id="A0A167P5R8"/>
<dbReference type="OrthoDB" id="1884855at2759"/>
<reference evidence="11 12" key="1">
    <citation type="journal article" date="2016" name="Mol. Biol. Evol.">
        <title>Comparative Genomics of Early-Diverging Mushroom-Forming Fungi Provides Insights into the Origins of Lignocellulose Decay Capabilities.</title>
        <authorList>
            <person name="Nagy L.G."/>
            <person name="Riley R."/>
            <person name="Tritt A."/>
            <person name="Adam C."/>
            <person name="Daum C."/>
            <person name="Floudas D."/>
            <person name="Sun H."/>
            <person name="Yadav J.S."/>
            <person name="Pangilinan J."/>
            <person name="Larsson K.H."/>
            <person name="Matsuura K."/>
            <person name="Barry K."/>
            <person name="Labutti K."/>
            <person name="Kuo R."/>
            <person name="Ohm R.A."/>
            <person name="Bhattacharya S.S."/>
            <person name="Shirouzu T."/>
            <person name="Yoshinaga Y."/>
            <person name="Martin F.M."/>
            <person name="Grigoriev I.V."/>
            <person name="Hibbett D.S."/>
        </authorList>
    </citation>
    <scope>NUCLEOTIDE SEQUENCE [LARGE SCALE GENOMIC DNA]</scope>
    <source>
        <strain evidence="11 12">TUFC12733</strain>
    </source>
</reference>
<gene>
    <name evidence="11" type="ORF">CALVIDRAFT_596578</name>
</gene>
<dbReference type="PANTHER" id="PTHR14527:SF2">
    <property type="entry name" value="PROTEIN MIS12 HOMOLOG"/>
    <property type="match status" value="1"/>
</dbReference>
<keyword evidence="12" id="KW-1185">Reference proteome</keyword>
<evidence type="ECO:0000256" key="7">
    <source>
        <dbReference type="ARBA" id="ARBA00023054"/>
    </source>
</evidence>
<dbReference type="Pfam" id="PF05859">
    <property type="entry name" value="Mis12"/>
    <property type="match status" value="1"/>
</dbReference>
<keyword evidence="8" id="KW-0131">Cell cycle</keyword>
<sequence>MPEPTSTPTSSAMTYRNPALLTELLQFHPQLLLDDVVNVAYETLYHAVEALEVFLLRWAEDRPQEVTKEVDGGLYAFQTLLESYADTAFDFFEVWALRNVFSFPPSDTPLPVVLPHHAQLTLKGSEEDEDNLRSQLDNLRAQVREVRKLNLQLRKANRLADRRLTQAKQRLQHYDFLRGTAAASISVADPLTDLLQALFTLPPPSYAVASGSTKRVWEESKKGYVNWGVRRLVDRGRSGAVLEALVEKVDHVGDWETGGTVSSANTGAD</sequence>
<dbReference type="GO" id="GO:0051382">
    <property type="term" value="P:kinetochore assembly"/>
    <property type="evidence" value="ECO:0007669"/>
    <property type="project" value="TreeGrafter"/>
</dbReference>
<name>A0A167P5R8_CALVF</name>
<dbReference type="GO" id="GO:0005634">
    <property type="term" value="C:nucleus"/>
    <property type="evidence" value="ECO:0007669"/>
    <property type="project" value="InterPro"/>
</dbReference>
<dbReference type="GO" id="GO:0051301">
    <property type="term" value="P:cell division"/>
    <property type="evidence" value="ECO:0007669"/>
    <property type="project" value="UniProtKB-KW"/>
</dbReference>
<evidence type="ECO:0000256" key="5">
    <source>
        <dbReference type="ARBA" id="ARBA00022776"/>
    </source>
</evidence>
<keyword evidence="4" id="KW-0132">Cell division</keyword>
<evidence type="ECO:0000256" key="9">
    <source>
        <dbReference type="ARBA" id="ARBA00023328"/>
    </source>
</evidence>
<keyword evidence="9" id="KW-0137">Centromere</keyword>
<feature type="coiled-coil region" evidence="10">
    <location>
        <begin position="122"/>
        <end position="159"/>
    </location>
</feature>
<evidence type="ECO:0000313" key="12">
    <source>
        <dbReference type="Proteomes" id="UP000076738"/>
    </source>
</evidence>
<evidence type="ECO:0000313" key="11">
    <source>
        <dbReference type="EMBL" id="KZO98448.1"/>
    </source>
</evidence>
<dbReference type="PANTHER" id="PTHR14527">
    <property type="entry name" value="PROTEIN MIS12 HOMOLOG"/>
    <property type="match status" value="1"/>
</dbReference>
<evidence type="ECO:0000256" key="2">
    <source>
        <dbReference type="ARBA" id="ARBA00008643"/>
    </source>
</evidence>
<dbReference type="InterPro" id="IPR008685">
    <property type="entry name" value="Centromere_Mis12"/>
</dbReference>
<accession>A0A167P5R8</accession>
<evidence type="ECO:0000256" key="3">
    <source>
        <dbReference type="ARBA" id="ARBA00022454"/>
    </source>
</evidence>
<dbReference type="STRING" id="1330018.A0A167P5R8"/>
<proteinExistence type="inferred from homology"/>
<keyword evidence="3" id="KW-0158">Chromosome</keyword>
<dbReference type="EMBL" id="KV417275">
    <property type="protein sequence ID" value="KZO98448.1"/>
    <property type="molecule type" value="Genomic_DNA"/>
</dbReference>
<comment type="subcellular location">
    <subcellularLocation>
        <location evidence="1">Chromosome</location>
        <location evidence="1">Centromere</location>
        <location evidence="1">Kinetochore</location>
    </subcellularLocation>
</comment>
<dbReference type="Proteomes" id="UP000076738">
    <property type="component" value="Unassembled WGS sequence"/>
</dbReference>
<evidence type="ECO:0000256" key="10">
    <source>
        <dbReference type="SAM" id="Coils"/>
    </source>
</evidence>
<evidence type="ECO:0008006" key="13">
    <source>
        <dbReference type="Google" id="ProtNLM"/>
    </source>
</evidence>
<protein>
    <recommendedName>
        <fullName evidence="13">Mis12-domain-containing protein</fullName>
    </recommendedName>
</protein>
<keyword evidence="5" id="KW-0498">Mitosis</keyword>
<dbReference type="GO" id="GO:0000444">
    <property type="term" value="C:MIS12/MIND type complex"/>
    <property type="evidence" value="ECO:0007669"/>
    <property type="project" value="TreeGrafter"/>
</dbReference>